<gene>
    <name evidence="3" type="ORF">GCM10009737_05310</name>
</gene>
<feature type="compositionally biased region" description="Basic and acidic residues" evidence="1">
    <location>
        <begin position="21"/>
        <end position="39"/>
    </location>
</feature>
<feature type="compositionally biased region" description="Basic and acidic residues" evidence="1">
    <location>
        <begin position="51"/>
        <end position="60"/>
    </location>
</feature>
<feature type="compositionally biased region" description="Pro residues" evidence="1">
    <location>
        <begin position="1"/>
        <end position="12"/>
    </location>
</feature>
<reference evidence="3 4" key="1">
    <citation type="journal article" date="2019" name="Int. J. Syst. Evol. Microbiol.">
        <title>The Global Catalogue of Microorganisms (GCM) 10K type strain sequencing project: providing services to taxonomists for standard genome sequencing and annotation.</title>
        <authorList>
            <consortium name="The Broad Institute Genomics Platform"/>
            <consortium name="The Broad Institute Genome Sequencing Center for Infectious Disease"/>
            <person name="Wu L."/>
            <person name="Ma J."/>
        </authorList>
    </citation>
    <scope>NUCLEOTIDE SEQUENCE [LARGE SCALE GENOMIC DNA]</scope>
    <source>
        <strain evidence="3 4">JCM 14046</strain>
    </source>
</reference>
<keyword evidence="2" id="KW-0472">Membrane</keyword>
<keyword evidence="2" id="KW-1133">Transmembrane helix</keyword>
<dbReference type="RefSeq" id="WP_344003336.1">
    <property type="nucleotide sequence ID" value="NZ_BAAAMY010000001.1"/>
</dbReference>
<name>A0ABN2NZJ3_9ACTN</name>
<sequence length="281" mass="29533">MSQYGSPPPSDPSDPSGGDPAADRAADDGRTRIPGERTPDPSPTQQWEMPPRPREPREPSADAAGTPDRPGATPAPGGWDEAPGSWQQPAERPSWSQPSPYGDESRTRATEAAEPRAQQAPPAAAPAASYGPQPGPYGQPSPQGGWDQQQPGPQAGWDEQHGQPAGPQTGWSSSGPAASLPGAGEAKGFVGALLDFSFSTFVTPMIVRFVYLLAVVALGLGFLFSLVVAVVSGSVLLILATLVLGPVLVLIYLCFIRLTLELYLAITRMSEDVHRRLPDPS</sequence>
<feature type="region of interest" description="Disordered" evidence="1">
    <location>
        <begin position="1"/>
        <end position="179"/>
    </location>
</feature>
<dbReference type="Proteomes" id="UP001501612">
    <property type="component" value="Unassembled WGS sequence"/>
</dbReference>
<evidence type="ECO:0000313" key="4">
    <source>
        <dbReference type="Proteomes" id="UP001501612"/>
    </source>
</evidence>
<keyword evidence="4" id="KW-1185">Reference proteome</keyword>
<feature type="transmembrane region" description="Helical" evidence="2">
    <location>
        <begin position="237"/>
        <end position="260"/>
    </location>
</feature>
<dbReference type="InterPro" id="IPR025557">
    <property type="entry name" value="DUF4282"/>
</dbReference>
<feature type="transmembrane region" description="Helical" evidence="2">
    <location>
        <begin position="209"/>
        <end position="231"/>
    </location>
</feature>
<dbReference type="Pfam" id="PF14110">
    <property type="entry name" value="DUF4282"/>
    <property type="match status" value="1"/>
</dbReference>
<feature type="compositionally biased region" description="Low complexity" evidence="1">
    <location>
        <begin position="115"/>
        <end position="132"/>
    </location>
</feature>
<protein>
    <recommendedName>
        <fullName evidence="5">DUF4282 domain-containing protein</fullName>
    </recommendedName>
</protein>
<proteinExistence type="predicted"/>
<evidence type="ECO:0008006" key="5">
    <source>
        <dbReference type="Google" id="ProtNLM"/>
    </source>
</evidence>
<evidence type="ECO:0000256" key="2">
    <source>
        <dbReference type="SAM" id="Phobius"/>
    </source>
</evidence>
<feature type="compositionally biased region" description="Basic and acidic residues" evidence="1">
    <location>
        <begin position="103"/>
        <end position="114"/>
    </location>
</feature>
<comment type="caution">
    <text evidence="3">The sequence shown here is derived from an EMBL/GenBank/DDBJ whole genome shotgun (WGS) entry which is preliminary data.</text>
</comment>
<keyword evidence="2" id="KW-0812">Transmembrane</keyword>
<evidence type="ECO:0000256" key="1">
    <source>
        <dbReference type="SAM" id="MobiDB-lite"/>
    </source>
</evidence>
<organism evidence="3 4">
    <name type="scientific">Nocardioides lentus</name>
    <dbReference type="NCBI Taxonomy" id="338077"/>
    <lineage>
        <taxon>Bacteria</taxon>
        <taxon>Bacillati</taxon>
        <taxon>Actinomycetota</taxon>
        <taxon>Actinomycetes</taxon>
        <taxon>Propionibacteriales</taxon>
        <taxon>Nocardioidaceae</taxon>
        <taxon>Nocardioides</taxon>
    </lineage>
</organism>
<evidence type="ECO:0000313" key="3">
    <source>
        <dbReference type="EMBL" id="GAA1907411.1"/>
    </source>
</evidence>
<accession>A0ABN2NZJ3</accession>
<feature type="compositionally biased region" description="Low complexity" evidence="1">
    <location>
        <begin position="170"/>
        <end position="179"/>
    </location>
</feature>
<dbReference type="EMBL" id="BAAAMY010000001">
    <property type="protein sequence ID" value="GAA1907411.1"/>
    <property type="molecule type" value="Genomic_DNA"/>
</dbReference>
<feature type="compositionally biased region" description="Low complexity" evidence="1">
    <location>
        <begin position="140"/>
        <end position="154"/>
    </location>
</feature>